<organism evidence="1 2">
    <name type="scientific">Heterostelium pallidum (strain ATCC 26659 / Pp 5 / PN500)</name>
    <name type="common">Cellular slime mold</name>
    <name type="synonym">Polysphondylium pallidum</name>
    <dbReference type="NCBI Taxonomy" id="670386"/>
    <lineage>
        <taxon>Eukaryota</taxon>
        <taxon>Amoebozoa</taxon>
        <taxon>Evosea</taxon>
        <taxon>Eumycetozoa</taxon>
        <taxon>Dictyostelia</taxon>
        <taxon>Acytosteliales</taxon>
        <taxon>Acytosteliaceae</taxon>
        <taxon>Heterostelium</taxon>
    </lineage>
</organism>
<reference evidence="1 2" key="1">
    <citation type="journal article" date="2011" name="Genome Res.">
        <title>Phylogeny-wide analysis of social amoeba genomes highlights ancient origins for complex intercellular communication.</title>
        <authorList>
            <person name="Heidel A.J."/>
            <person name="Lawal H.M."/>
            <person name="Felder M."/>
            <person name="Schilde C."/>
            <person name="Helps N.R."/>
            <person name="Tunggal B."/>
            <person name="Rivero F."/>
            <person name="John U."/>
            <person name="Schleicher M."/>
            <person name="Eichinger L."/>
            <person name="Platzer M."/>
            <person name="Noegel A.A."/>
            <person name="Schaap P."/>
            <person name="Gloeckner G."/>
        </authorList>
    </citation>
    <scope>NUCLEOTIDE SEQUENCE [LARGE SCALE GENOMIC DNA]</scope>
    <source>
        <strain evidence="2">ATCC 26659 / Pp 5 / PN500</strain>
    </source>
</reference>
<dbReference type="EMBL" id="ADBJ01000008">
    <property type="protein sequence ID" value="EFA85030.1"/>
    <property type="molecule type" value="Genomic_DNA"/>
</dbReference>
<proteinExistence type="predicted"/>
<evidence type="ECO:0000313" key="2">
    <source>
        <dbReference type="Proteomes" id="UP000001396"/>
    </source>
</evidence>
<dbReference type="Proteomes" id="UP000001396">
    <property type="component" value="Unassembled WGS sequence"/>
</dbReference>
<dbReference type="AlphaFoldDB" id="D3B156"/>
<keyword evidence="2" id="KW-1185">Reference proteome</keyword>
<dbReference type="OMA" id="NDYSTTQ"/>
<protein>
    <submittedName>
        <fullName evidence="1">Uncharacterized protein</fullName>
    </submittedName>
</protein>
<evidence type="ECO:0000313" key="1">
    <source>
        <dbReference type="EMBL" id="EFA85030.1"/>
    </source>
</evidence>
<comment type="caution">
    <text evidence="1">The sequence shown here is derived from an EMBL/GenBank/DDBJ whole genome shotgun (WGS) entry which is preliminary data.</text>
</comment>
<dbReference type="RefSeq" id="XP_020437140.1">
    <property type="nucleotide sequence ID" value="XM_020573023.1"/>
</dbReference>
<dbReference type="InParanoid" id="D3B156"/>
<sequence>MDKIKLFKERKNNLENDKNIENVRNNMNNSSISTSLMTNTISNRIDKKKFKSNTISNSNDSKTIQNKKGLFSTGKKSKTITKDINTNRKSNIFDENSFLLNYKDSNFEDASINDYSTTQQNTINNGINKQQFNQQNPSNIHKQPPTTFKSPSIGYKTAPPHIIQIENLKKQTNQEYISMRKEMEDFYVVIEKQGQNKYNKSVSKSIEISDVIISTLDEMIYTVQNQNDCLEEICNSSDHLFKMVNNWVLNTGL</sequence>
<gene>
    <name evidence="1" type="ORF">PPL_02026</name>
</gene>
<accession>D3B156</accession>
<name>D3B156_HETP5</name>
<dbReference type="GeneID" id="31357552"/>